<name>W4KN87_HETIT</name>
<gene>
    <name evidence="1" type="ORF">HETIRDRAFT_99006</name>
</gene>
<dbReference type="GeneID" id="20678879"/>
<dbReference type="Proteomes" id="UP000030671">
    <property type="component" value="Unassembled WGS sequence"/>
</dbReference>
<protein>
    <submittedName>
        <fullName evidence="1">Uncharacterized protein</fullName>
    </submittedName>
</protein>
<accession>W4KN87</accession>
<dbReference type="InParanoid" id="W4KN87"/>
<sequence>MSCPRARARSLARYQRRLPTGLHPDITLWQAYECPLASIDNVPRNQPRAACPRPPTPAVLTALPDVFAHEPGPPTAPGSVTRTRSVFLLISESCPQPCGAALEREFLRSFPSAQTTMGLYFFRGAAPSHDCLLCHFLVLGPRSGFLIIPRGKLFNGHRDVRSDEVAGLAFGSGKAGSPDLDGRSPIHTSVKGVVCSNIPDVDQHPESSETPAPTPRSVLADPKRCLVTQDSGPSVMPCYLLNLRLWQYNRMLTRFEWQWGTKYASLEPDVEANRIYRGEAFAYRLLLLDKDLLPIERFDELHSSGGSSPPLAIPTERKFTYHSYAFDTLPTFVSSVKPHLIILDSAAKLFRQAIPGPRGVLTVVHSLWPISERNATTMFSPLEHIYRVWLEFEEPLGFANMSRTPLWTSALDTVGSRGSRLSALAVGVLAMTTTLLPRTATIASGASARLSIKRIADGYINM</sequence>
<proteinExistence type="predicted"/>
<dbReference type="eggNOG" id="ENOG502SPUM">
    <property type="taxonomic scope" value="Eukaryota"/>
</dbReference>
<keyword evidence="2" id="KW-1185">Reference proteome</keyword>
<evidence type="ECO:0000313" key="2">
    <source>
        <dbReference type="Proteomes" id="UP000030671"/>
    </source>
</evidence>
<dbReference type="RefSeq" id="XP_009540533.1">
    <property type="nucleotide sequence ID" value="XM_009542238.1"/>
</dbReference>
<evidence type="ECO:0000313" key="1">
    <source>
        <dbReference type="EMBL" id="ETW86521.1"/>
    </source>
</evidence>
<dbReference type="HOGENOM" id="CLU_591910_0_0_1"/>
<dbReference type="AlphaFoldDB" id="W4KN87"/>
<dbReference type="OrthoDB" id="3133596at2759"/>
<organism evidence="1 2">
    <name type="scientific">Heterobasidion irregulare (strain TC 32-1)</name>
    <dbReference type="NCBI Taxonomy" id="747525"/>
    <lineage>
        <taxon>Eukaryota</taxon>
        <taxon>Fungi</taxon>
        <taxon>Dikarya</taxon>
        <taxon>Basidiomycota</taxon>
        <taxon>Agaricomycotina</taxon>
        <taxon>Agaricomycetes</taxon>
        <taxon>Russulales</taxon>
        <taxon>Bondarzewiaceae</taxon>
        <taxon>Heterobasidion</taxon>
        <taxon>Heterobasidion annosum species complex</taxon>
    </lineage>
</organism>
<reference evidence="1 2" key="1">
    <citation type="journal article" date="2012" name="New Phytol.">
        <title>Insight into trade-off between wood decay and parasitism from the genome of a fungal forest pathogen.</title>
        <authorList>
            <person name="Olson A."/>
            <person name="Aerts A."/>
            <person name="Asiegbu F."/>
            <person name="Belbahri L."/>
            <person name="Bouzid O."/>
            <person name="Broberg A."/>
            <person name="Canback B."/>
            <person name="Coutinho P.M."/>
            <person name="Cullen D."/>
            <person name="Dalman K."/>
            <person name="Deflorio G."/>
            <person name="van Diepen L.T."/>
            <person name="Dunand C."/>
            <person name="Duplessis S."/>
            <person name="Durling M."/>
            <person name="Gonthier P."/>
            <person name="Grimwood J."/>
            <person name="Fossdal C.G."/>
            <person name="Hansson D."/>
            <person name="Henrissat B."/>
            <person name="Hietala A."/>
            <person name="Himmelstrand K."/>
            <person name="Hoffmeister D."/>
            <person name="Hogberg N."/>
            <person name="James T.Y."/>
            <person name="Karlsson M."/>
            <person name="Kohler A."/>
            <person name="Kues U."/>
            <person name="Lee Y.H."/>
            <person name="Lin Y.C."/>
            <person name="Lind M."/>
            <person name="Lindquist E."/>
            <person name="Lombard V."/>
            <person name="Lucas S."/>
            <person name="Lunden K."/>
            <person name="Morin E."/>
            <person name="Murat C."/>
            <person name="Park J."/>
            <person name="Raffaello T."/>
            <person name="Rouze P."/>
            <person name="Salamov A."/>
            <person name="Schmutz J."/>
            <person name="Solheim H."/>
            <person name="Stahlberg J."/>
            <person name="Velez H."/>
            <person name="de Vries R.P."/>
            <person name="Wiebenga A."/>
            <person name="Woodward S."/>
            <person name="Yakovlev I."/>
            <person name="Garbelotto M."/>
            <person name="Martin F."/>
            <person name="Grigoriev I.V."/>
            <person name="Stenlid J."/>
        </authorList>
    </citation>
    <scope>NUCLEOTIDE SEQUENCE [LARGE SCALE GENOMIC DNA]</scope>
    <source>
        <strain evidence="1 2">TC 32-1</strain>
    </source>
</reference>
<dbReference type="EMBL" id="KI925454">
    <property type="protein sequence ID" value="ETW86521.1"/>
    <property type="molecule type" value="Genomic_DNA"/>
</dbReference>
<dbReference type="KEGG" id="hir:HETIRDRAFT_99006"/>